<dbReference type="GO" id="GO:0016887">
    <property type="term" value="F:ATP hydrolysis activity"/>
    <property type="evidence" value="ECO:0007669"/>
    <property type="project" value="InterPro"/>
</dbReference>
<evidence type="ECO:0000259" key="9">
    <source>
        <dbReference type="PROSITE" id="PS51379"/>
    </source>
</evidence>
<accession>A0A2B7X191</accession>
<dbReference type="GO" id="GO:0060255">
    <property type="term" value="P:regulation of macromolecule metabolic process"/>
    <property type="evidence" value="ECO:0007669"/>
    <property type="project" value="UniProtKB-ARBA"/>
</dbReference>
<dbReference type="InterPro" id="IPR007209">
    <property type="entry name" value="RNaseL-inhib-like_metal-bd_dom"/>
</dbReference>
<dbReference type="GO" id="GO:0003743">
    <property type="term" value="F:translation initiation factor activity"/>
    <property type="evidence" value="ECO:0007669"/>
    <property type="project" value="UniProtKB-KW"/>
</dbReference>
<dbReference type="Pfam" id="PF00037">
    <property type="entry name" value="Fer4"/>
    <property type="match status" value="1"/>
</dbReference>
<dbReference type="AlphaFoldDB" id="A0A2B7X191"/>
<feature type="compositionally biased region" description="Basic and acidic residues" evidence="7">
    <location>
        <begin position="598"/>
        <end position="612"/>
    </location>
</feature>
<dbReference type="SMART" id="SM00382">
    <property type="entry name" value="AAA"/>
    <property type="match status" value="2"/>
</dbReference>
<keyword evidence="11" id="KW-1185">Reference proteome</keyword>
<comment type="function">
    <text evidence="4">Component of the multifactor complex (MFC) involved in translation initiation. Required for the binding of MFC to the 40S ribosome. Required for the processing and nuclear export of the 60S and 40S ribosomal subunits.</text>
</comment>
<keyword evidence="2" id="KW-0547">Nucleotide-binding</keyword>
<dbReference type="CDD" id="cd03236">
    <property type="entry name" value="ABC_RNaseL_inhibitor_domain1"/>
    <property type="match status" value="1"/>
</dbReference>
<dbReference type="InterPro" id="IPR017871">
    <property type="entry name" value="ABC_transporter-like_CS"/>
</dbReference>
<keyword evidence="3" id="KW-0067">ATP-binding</keyword>
<dbReference type="GO" id="GO:0005737">
    <property type="term" value="C:cytoplasm"/>
    <property type="evidence" value="ECO:0007669"/>
    <property type="project" value="UniProtKB-ARBA"/>
</dbReference>
<evidence type="ECO:0000256" key="5">
    <source>
        <dbReference type="ARBA" id="ARBA00067238"/>
    </source>
</evidence>
<keyword evidence="10" id="KW-0648">Protein biosynthesis</keyword>
<reference evidence="10 11" key="1">
    <citation type="submission" date="2017-10" db="EMBL/GenBank/DDBJ databases">
        <title>Comparative genomics in systemic dimorphic fungi from Ajellomycetaceae.</title>
        <authorList>
            <person name="Munoz J.F."/>
            <person name="Mcewen J.G."/>
            <person name="Clay O.K."/>
            <person name="Cuomo C.A."/>
        </authorList>
    </citation>
    <scope>NUCLEOTIDE SEQUENCE [LARGE SCALE GENOMIC DNA]</scope>
    <source>
        <strain evidence="10 11">UAMH130</strain>
    </source>
</reference>
<dbReference type="InterPro" id="IPR027417">
    <property type="entry name" value="P-loop_NTPase"/>
</dbReference>
<dbReference type="GO" id="GO:0016020">
    <property type="term" value="C:membrane"/>
    <property type="evidence" value="ECO:0007669"/>
    <property type="project" value="UniProtKB-SubCell"/>
</dbReference>
<dbReference type="OrthoDB" id="6593433at2759"/>
<evidence type="ECO:0000313" key="10">
    <source>
        <dbReference type="EMBL" id="PGH02567.1"/>
    </source>
</evidence>
<dbReference type="Pfam" id="PF00005">
    <property type="entry name" value="ABC_tran"/>
    <property type="match status" value="2"/>
</dbReference>
<dbReference type="PROSITE" id="PS00211">
    <property type="entry name" value="ABC_TRANSPORTER_1"/>
    <property type="match status" value="1"/>
</dbReference>
<dbReference type="InterPro" id="IPR013283">
    <property type="entry name" value="RLI1"/>
</dbReference>
<dbReference type="InterPro" id="IPR034348">
    <property type="entry name" value="RLI_dom_1"/>
</dbReference>
<evidence type="ECO:0000259" key="8">
    <source>
        <dbReference type="PROSITE" id="PS50893"/>
    </source>
</evidence>
<feature type="region of interest" description="Disordered" evidence="7">
    <location>
        <begin position="573"/>
        <end position="620"/>
    </location>
</feature>
<feature type="domain" description="ABC transporter" evidence="8">
    <location>
        <begin position="327"/>
        <end position="565"/>
    </location>
</feature>
<comment type="subcellular location">
    <subcellularLocation>
        <location evidence="1">Membrane</location>
        <topology evidence="1">Multi-pass membrane protein</topology>
    </subcellularLocation>
</comment>
<evidence type="ECO:0000256" key="1">
    <source>
        <dbReference type="ARBA" id="ARBA00004141"/>
    </source>
</evidence>
<evidence type="ECO:0000256" key="7">
    <source>
        <dbReference type="SAM" id="MobiDB-lite"/>
    </source>
</evidence>
<comment type="caution">
    <text evidence="10">The sequence shown here is derived from an EMBL/GenBank/DDBJ whole genome shotgun (WGS) entry which is preliminary data.</text>
</comment>
<feature type="domain" description="ABC transporter" evidence="8">
    <location>
        <begin position="70"/>
        <end position="318"/>
    </location>
</feature>
<dbReference type="PROSITE" id="PS50893">
    <property type="entry name" value="ABC_TRANSPORTER_2"/>
    <property type="match status" value="2"/>
</dbReference>
<dbReference type="NCBIfam" id="NF009945">
    <property type="entry name" value="PRK13409.1"/>
    <property type="match status" value="1"/>
</dbReference>
<feature type="compositionally biased region" description="Acidic residues" evidence="7">
    <location>
        <begin position="652"/>
        <end position="665"/>
    </location>
</feature>
<dbReference type="FunFam" id="3.40.50.300:FF:000152">
    <property type="entry name" value="ATP-binding cassette, sub-family E, member 1"/>
    <property type="match status" value="1"/>
</dbReference>
<proteinExistence type="predicted"/>
<protein>
    <recommendedName>
        <fullName evidence="5">Translation initiation factor RLI1</fullName>
    </recommendedName>
    <alternativeName>
        <fullName evidence="6">ATP-binding cassette sub-family E member RLI1</fullName>
    </alternativeName>
</protein>
<dbReference type="SUPFAM" id="SSF54862">
    <property type="entry name" value="4Fe-4S ferredoxins"/>
    <property type="match status" value="1"/>
</dbReference>
<dbReference type="Gene3D" id="3.40.50.300">
    <property type="entry name" value="P-loop containing nucleotide triphosphate hydrolases"/>
    <property type="match status" value="2"/>
</dbReference>
<evidence type="ECO:0000256" key="6">
    <source>
        <dbReference type="ARBA" id="ARBA00082546"/>
    </source>
</evidence>
<sequence length="754" mass="84874">MSDKLTRIAIVNADKCKPKKCRQECKKSCPVVRSGKLCIEVTPESKIAFISERLCIGCGICPKKCPFGAIHIINLPTNLETQVTHRYSANSFKLHRLPMPRPGQVLGLVGTNGIGKSTALKILSGKLKPNLGRYDNPPDWEEILKYFRGSELQNYFTKVLEDDLKAVVKPQYVDQIPRAVKGPTKEVEPLIKARSQMNNMEYIMKELELNQVKDREIGLLSGGELQRFAIALVCVQQADVYMFDEPSSYLDVKQRLSAARIIRGLLRPDDYVIVVEHDLSVLDYLSDFICVLYGRPAVYGVVTLPSSVREGINIFLDGHIPTENLRFREESLTFRIAEAGDDFIADKARQFSYPKMEKTLGGFHLSVEPGRFTDSEIIVMMGENGTGKTTFCKMLAGAEKPDGNQSVPAMNVSMKPQKITPKFQGTVRQLFFKRIKAAFLSPQFQTDVYKPLKLDDFIDQEVQNLSGGELQRVAIVLALGIPADIYLIDEPSAYLDSEQRIVAARVIKRFIMHTKKTAFIVEHDFIMATYLADRVIVFDGKPSVDAKANTPESLLTGCNSFLKNLDVTFRRDPNSYRPRINKHQSQLDQEQKLNGNYKRVEKGIPRDHDRDGHHRRRRKRPFGKNRVDVLAFSGVSKGAGGRQGRRSVTGLPDEESSADEDDDEDDNRACWEQLYFVRFSSRLLFGSFPSGVFSSFPYPAVESASGTLHCQSEYLLGLIYLTLAPRYIVGGAFATCFDTLLRHWGCGMMPFTNL</sequence>
<dbReference type="InterPro" id="IPR003439">
    <property type="entry name" value="ABC_transporter-like_ATP-bd"/>
</dbReference>
<dbReference type="PROSITE" id="PS51379">
    <property type="entry name" value="4FE4S_FER_2"/>
    <property type="match status" value="1"/>
</dbReference>
<dbReference type="PANTHER" id="PTHR19248">
    <property type="entry name" value="ATP-BINDING TRANSPORT PROTEIN-RELATED"/>
    <property type="match status" value="1"/>
</dbReference>
<feature type="region of interest" description="Disordered" evidence="7">
    <location>
        <begin position="635"/>
        <end position="665"/>
    </location>
</feature>
<name>A0A2B7X191_9EURO</name>
<organism evidence="10 11">
    <name type="scientific">Blastomyces parvus</name>
    <dbReference type="NCBI Taxonomy" id="2060905"/>
    <lineage>
        <taxon>Eukaryota</taxon>
        <taxon>Fungi</taxon>
        <taxon>Dikarya</taxon>
        <taxon>Ascomycota</taxon>
        <taxon>Pezizomycotina</taxon>
        <taxon>Eurotiomycetes</taxon>
        <taxon>Eurotiomycetidae</taxon>
        <taxon>Onygenales</taxon>
        <taxon>Ajellomycetaceae</taxon>
        <taxon>Blastomyces</taxon>
    </lineage>
</organism>
<dbReference type="InterPro" id="IPR017896">
    <property type="entry name" value="4Fe4S_Fe-S-bd"/>
</dbReference>
<feature type="compositionally biased region" description="Polar residues" evidence="7">
    <location>
        <begin position="583"/>
        <end position="594"/>
    </location>
</feature>
<dbReference type="STRING" id="2060905.A0A2B7X191"/>
<dbReference type="PRINTS" id="PR01868">
    <property type="entry name" value="ABCEFAMILY"/>
</dbReference>
<dbReference type="Pfam" id="PF04068">
    <property type="entry name" value="Fer4_RLI"/>
    <property type="match status" value="1"/>
</dbReference>
<dbReference type="FunFam" id="3.40.50.300:FF:000144">
    <property type="entry name" value="ATP-binding cassette sub-family E member 1"/>
    <property type="match status" value="1"/>
</dbReference>
<evidence type="ECO:0000313" key="11">
    <source>
        <dbReference type="Proteomes" id="UP000224080"/>
    </source>
</evidence>
<evidence type="ECO:0000256" key="3">
    <source>
        <dbReference type="ARBA" id="ARBA00022840"/>
    </source>
</evidence>
<dbReference type="EMBL" id="PDNC01000058">
    <property type="protein sequence ID" value="PGH02567.1"/>
    <property type="molecule type" value="Genomic_DNA"/>
</dbReference>
<dbReference type="Proteomes" id="UP000224080">
    <property type="component" value="Unassembled WGS sequence"/>
</dbReference>
<feature type="domain" description="4Fe-4S ferredoxin-type" evidence="9">
    <location>
        <begin position="46"/>
        <end position="75"/>
    </location>
</feature>
<evidence type="ECO:0000256" key="4">
    <source>
        <dbReference type="ARBA" id="ARBA00056499"/>
    </source>
</evidence>
<keyword evidence="10" id="KW-0396">Initiation factor</keyword>
<gene>
    <name evidence="10" type="ORF">GX51_04594</name>
</gene>
<dbReference type="SUPFAM" id="SSF52540">
    <property type="entry name" value="P-loop containing nucleoside triphosphate hydrolases"/>
    <property type="match status" value="2"/>
</dbReference>
<evidence type="ECO:0000256" key="2">
    <source>
        <dbReference type="ARBA" id="ARBA00022741"/>
    </source>
</evidence>
<dbReference type="InterPro" id="IPR003593">
    <property type="entry name" value="AAA+_ATPase"/>
</dbReference>
<dbReference type="GO" id="GO:0005524">
    <property type="term" value="F:ATP binding"/>
    <property type="evidence" value="ECO:0007669"/>
    <property type="project" value="UniProtKB-KW"/>
</dbReference>